<evidence type="ECO:0000313" key="2">
    <source>
        <dbReference type="EMBL" id="CAE2323896.1"/>
    </source>
</evidence>
<dbReference type="AlphaFoldDB" id="A0A7S4P5A3"/>
<gene>
    <name evidence="2" type="ORF">NAES01612_LOCUS19151</name>
</gene>
<proteinExistence type="predicted"/>
<protein>
    <submittedName>
        <fullName evidence="2">Uncharacterized protein</fullName>
    </submittedName>
</protein>
<feature type="region of interest" description="Disordered" evidence="1">
    <location>
        <begin position="42"/>
        <end position="67"/>
    </location>
</feature>
<evidence type="ECO:0000256" key="1">
    <source>
        <dbReference type="SAM" id="MobiDB-lite"/>
    </source>
</evidence>
<name>A0A7S4P5A3_9EUKA</name>
<organism evidence="2">
    <name type="scientific">Paramoeba aestuarina</name>
    <dbReference type="NCBI Taxonomy" id="180227"/>
    <lineage>
        <taxon>Eukaryota</taxon>
        <taxon>Amoebozoa</taxon>
        <taxon>Discosea</taxon>
        <taxon>Flabellinia</taxon>
        <taxon>Dactylopodida</taxon>
        <taxon>Paramoebidae</taxon>
        <taxon>Paramoeba</taxon>
    </lineage>
</organism>
<sequence>MSRRGQKEPRVYTRTDMLSVGPHWGREAKERARYIWSGVPTEGFPKDDPKITYREKQEKQEKGEKKEKKYVDASLKGRINDIFLTFLLGVSDKDCPLHVFHGKSEILVKIFDYVKKYWTAHIQEGDVYAALVGRVTFPKPRGININMMPILMGVTESIPKEYHHYLPLLAACPISRNEWGQVGYLTIHESEVEDEGQSQRRGGIHTECPGFILPGSHEIIDHPPLTLAWGRGIYNEDHDNSHFYGGIYMASNVSDSCQLWNAKIDVEGGVVGELGDLEHFRGVLGEGIKLEAGELAWITDRTPHESLPLKKKTKRQFFRLVTGEISVWYTKHNTPNPLGVLPGNPMSLGEDSPWWCQDQPVREVMIIDGDKFEGKDLPMCAQKKEKEKEEKEKKGFIRTILGV</sequence>
<reference evidence="2" key="1">
    <citation type="submission" date="2021-01" db="EMBL/GenBank/DDBJ databases">
        <authorList>
            <person name="Corre E."/>
            <person name="Pelletier E."/>
            <person name="Niang G."/>
            <person name="Scheremetjew M."/>
            <person name="Finn R."/>
            <person name="Kale V."/>
            <person name="Holt S."/>
            <person name="Cochrane G."/>
            <person name="Meng A."/>
            <person name="Brown T."/>
            <person name="Cohen L."/>
        </authorList>
    </citation>
    <scope>NUCLEOTIDE SEQUENCE</scope>
    <source>
        <strain evidence="2">SoJaBio B1-5/56/2</strain>
    </source>
</reference>
<accession>A0A7S4P5A3</accession>
<feature type="compositionally biased region" description="Basic and acidic residues" evidence="1">
    <location>
        <begin position="44"/>
        <end position="67"/>
    </location>
</feature>
<dbReference type="EMBL" id="HBKR01029283">
    <property type="protein sequence ID" value="CAE2323896.1"/>
    <property type="molecule type" value="Transcribed_RNA"/>
</dbReference>